<dbReference type="AlphaFoldDB" id="A0A5E8HC97"/>
<reference evidence="1 2" key="1">
    <citation type="submission" date="2013-04" db="EMBL/GenBank/DDBJ databases">
        <authorList>
            <person name="Harkins D.M."/>
            <person name="Durkin A.S."/>
            <person name="Brinkac L.M."/>
            <person name="Haft D.H."/>
            <person name="Selengut J.D."/>
            <person name="Sanka R."/>
            <person name="DePew J."/>
            <person name="Purushe J."/>
            <person name="Hartskeerl R.A."/>
            <person name="Ahmed A."/>
            <person name="van der Linden H."/>
            <person name="Goris M.G.A."/>
            <person name="Vinetz J.M."/>
            <person name="Sutton G.G."/>
            <person name="Nierman W.C."/>
            <person name="Fouts D.E."/>
        </authorList>
    </citation>
    <scope>NUCLEOTIDE SEQUENCE [LARGE SCALE GENOMIC DNA]</scope>
    <source>
        <strain evidence="1 2">Sao Paulo</strain>
    </source>
</reference>
<sequence length="38" mass="4349">MSMGFPRPFGRTTGVQTPFFFLTKEIETTFLPTPHSFP</sequence>
<comment type="caution">
    <text evidence="1">The sequence shown here is derived from an EMBL/GenBank/DDBJ whole genome shotgun (WGS) entry which is preliminary data.</text>
</comment>
<evidence type="ECO:0000313" key="2">
    <source>
        <dbReference type="Proteomes" id="UP000013996"/>
    </source>
</evidence>
<proteinExistence type="predicted"/>
<dbReference type="STRING" id="1249483.LEP1GSC202_1818"/>
<name>A0A5E8HC97_9LEPT</name>
<protein>
    <submittedName>
        <fullName evidence="1">Uncharacterized protein</fullName>
    </submittedName>
</protein>
<evidence type="ECO:0000313" key="1">
    <source>
        <dbReference type="EMBL" id="EOQ89071.1"/>
    </source>
</evidence>
<accession>A0A5E8HC97</accession>
<dbReference type="EMBL" id="AOGX02000015">
    <property type="protein sequence ID" value="EOQ89071.1"/>
    <property type="molecule type" value="Genomic_DNA"/>
</dbReference>
<dbReference type="Proteomes" id="UP000013996">
    <property type="component" value="Unassembled WGS sequence"/>
</dbReference>
<organism evidence="1 2">
    <name type="scientific">Leptospira yanagawae serovar Saopaulo str. Sao Paulo = ATCC 700523</name>
    <dbReference type="NCBI Taxonomy" id="1249483"/>
    <lineage>
        <taxon>Bacteria</taxon>
        <taxon>Pseudomonadati</taxon>
        <taxon>Spirochaetota</taxon>
        <taxon>Spirochaetia</taxon>
        <taxon>Leptospirales</taxon>
        <taxon>Leptospiraceae</taxon>
        <taxon>Leptospira</taxon>
    </lineage>
</organism>
<gene>
    <name evidence="1" type="ORF">LEP1GSC202_1818</name>
</gene>